<dbReference type="CDD" id="cd00143">
    <property type="entry name" value="PP2Cc"/>
    <property type="match status" value="1"/>
</dbReference>
<dbReference type="RefSeq" id="WP_124939996.1">
    <property type="nucleotide sequence ID" value="NZ_CP033577.1"/>
</dbReference>
<protein>
    <submittedName>
        <fullName evidence="8">Bifunctional protein-serine/threonine kinase/phosphatase</fullName>
    </submittedName>
</protein>
<proteinExistence type="predicted"/>
<dbReference type="PANTHER" id="PTHR24351">
    <property type="entry name" value="RIBOSOMAL PROTEIN S6 KINASE"/>
    <property type="match status" value="1"/>
</dbReference>
<evidence type="ECO:0000256" key="5">
    <source>
        <dbReference type="ARBA" id="ARBA00022840"/>
    </source>
</evidence>
<sequence>MGLPLNHPQTLTTSYGGVSSAGTRSENQDAFVVREPKLQSELETKGMLACIADGVSCSEHGQKASHTSVMQFVADYYATPESWSVRRSAIQVLTSLNTWLYEQSLKQPLKHNGLVTTFSAVVVKSNTAYLFHVGDSRIYLLRQGKLRLLTRDHQRTNIGKAAYLTRALGMDSKLEVDFQTVAVETGDLFLLSTDGVHDFITEKQLVNVIQNHLQGFETRSQALTDLAIENGSQDNVTSLLVSIDHVPNLTLHEFQQQSLNQVVPPPLKVNNRIDSYTVTKVLHAGTRSHVYEVRQEQTDQKYILKAPSLLHVEDKQALLDISNEYWVGTHVNSHRIMRTYPRPANSPFLYLLCEPIEGITLRQWMLDNPTPSLDSVRSIVSEIVKAVRVLQRLDMVHRDLKPENVMISESLQVTLIDLGSVSVKGLDEARQEQCAQMPKGAANYIAPEYLNGNEATTVSDLFSVAVMTYEMLSGTLPYKAAIARSVDSARHQQWKYQSIQITNPELPLWLDMALKKACHHNPQHRHQALGEFLLDLSQPNKALMKQYETSPLIKKHPLLFWKGATALLALLAAIELMLLMIQ</sequence>
<dbReference type="SUPFAM" id="SSF81606">
    <property type="entry name" value="PP2C-like"/>
    <property type="match status" value="1"/>
</dbReference>
<dbReference type="PROSITE" id="PS00108">
    <property type="entry name" value="PROTEIN_KINASE_ST"/>
    <property type="match status" value="1"/>
</dbReference>
<evidence type="ECO:0000256" key="3">
    <source>
        <dbReference type="ARBA" id="ARBA00022741"/>
    </source>
</evidence>
<dbReference type="SMART" id="SM00220">
    <property type="entry name" value="S_TKc"/>
    <property type="match status" value="1"/>
</dbReference>
<dbReference type="AlphaFoldDB" id="A0A3G4VA11"/>
<name>A0A3G4VA11_9VIBR</name>
<evidence type="ECO:0000256" key="6">
    <source>
        <dbReference type="SAM" id="MobiDB-lite"/>
    </source>
</evidence>
<feature type="transmembrane region" description="Helical" evidence="7">
    <location>
        <begin position="559"/>
        <end position="581"/>
    </location>
</feature>
<dbReference type="Pfam" id="PF00069">
    <property type="entry name" value="Pkinase"/>
    <property type="match status" value="1"/>
</dbReference>
<evidence type="ECO:0000256" key="4">
    <source>
        <dbReference type="ARBA" id="ARBA00022777"/>
    </source>
</evidence>
<dbReference type="Gene3D" id="1.10.510.10">
    <property type="entry name" value="Transferase(Phosphotransferase) domain 1"/>
    <property type="match status" value="1"/>
</dbReference>
<keyword evidence="3" id="KW-0547">Nucleotide-binding</keyword>
<evidence type="ECO:0000313" key="9">
    <source>
        <dbReference type="Proteomes" id="UP000279760"/>
    </source>
</evidence>
<dbReference type="CDD" id="cd14014">
    <property type="entry name" value="STKc_PknB_like"/>
    <property type="match status" value="1"/>
</dbReference>
<evidence type="ECO:0000313" key="8">
    <source>
        <dbReference type="EMBL" id="AYV20422.1"/>
    </source>
</evidence>
<dbReference type="Pfam" id="PF13672">
    <property type="entry name" value="PP2C_2"/>
    <property type="match status" value="1"/>
</dbReference>
<reference evidence="8 9" key="1">
    <citation type="submission" date="2018-11" db="EMBL/GenBank/DDBJ databases">
        <title>Complete Genome Sequence of Vbrio mediterranei 117-T6: a Potential Pathogen Bacteria Isolated from the Conchocelis of Pyropia.</title>
        <authorList>
            <person name="Liu Q."/>
        </authorList>
    </citation>
    <scope>NUCLEOTIDE SEQUENCE [LARGE SCALE GENOMIC DNA]</scope>
    <source>
        <strain evidence="8 9">117-T6</strain>
    </source>
</reference>
<feature type="region of interest" description="Disordered" evidence="6">
    <location>
        <begin position="1"/>
        <end position="23"/>
    </location>
</feature>
<feature type="compositionally biased region" description="Polar residues" evidence="6">
    <location>
        <begin position="7"/>
        <end position="23"/>
    </location>
</feature>
<evidence type="ECO:0000256" key="2">
    <source>
        <dbReference type="ARBA" id="ARBA00022679"/>
    </source>
</evidence>
<dbReference type="SUPFAM" id="SSF56112">
    <property type="entry name" value="Protein kinase-like (PK-like)"/>
    <property type="match status" value="1"/>
</dbReference>
<keyword evidence="1" id="KW-0723">Serine/threonine-protein kinase</keyword>
<dbReference type="PROSITE" id="PS50011">
    <property type="entry name" value="PROTEIN_KINASE_DOM"/>
    <property type="match status" value="1"/>
</dbReference>
<dbReference type="InterPro" id="IPR011009">
    <property type="entry name" value="Kinase-like_dom_sf"/>
</dbReference>
<dbReference type="SMART" id="SM00331">
    <property type="entry name" value="PP2C_SIG"/>
    <property type="match status" value="1"/>
</dbReference>
<keyword evidence="4 8" id="KW-0418">Kinase</keyword>
<dbReference type="PROSITE" id="PS51746">
    <property type="entry name" value="PPM_2"/>
    <property type="match status" value="1"/>
</dbReference>
<keyword evidence="7" id="KW-1133">Transmembrane helix</keyword>
<dbReference type="Proteomes" id="UP000279760">
    <property type="component" value="Chromosome 1"/>
</dbReference>
<keyword evidence="7" id="KW-0812">Transmembrane</keyword>
<dbReference type="InterPro" id="IPR008271">
    <property type="entry name" value="Ser/Thr_kinase_AS"/>
</dbReference>
<dbReference type="EMBL" id="CP033577">
    <property type="protein sequence ID" value="AYV20422.1"/>
    <property type="molecule type" value="Genomic_DNA"/>
</dbReference>
<keyword evidence="5" id="KW-0067">ATP-binding</keyword>
<organism evidence="8 9">
    <name type="scientific">Vibrio mediterranei</name>
    <dbReference type="NCBI Taxonomy" id="689"/>
    <lineage>
        <taxon>Bacteria</taxon>
        <taxon>Pseudomonadati</taxon>
        <taxon>Pseudomonadota</taxon>
        <taxon>Gammaproteobacteria</taxon>
        <taxon>Vibrionales</taxon>
        <taxon>Vibrionaceae</taxon>
        <taxon>Vibrio</taxon>
    </lineage>
</organism>
<dbReference type="GO" id="GO:0005524">
    <property type="term" value="F:ATP binding"/>
    <property type="evidence" value="ECO:0007669"/>
    <property type="project" value="UniProtKB-KW"/>
</dbReference>
<dbReference type="InterPro" id="IPR036457">
    <property type="entry name" value="PPM-type-like_dom_sf"/>
</dbReference>
<accession>A0A3G4VA11</accession>
<evidence type="ECO:0000256" key="1">
    <source>
        <dbReference type="ARBA" id="ARBA00022527"/>
    </source>
</evidence>
<keyword evidence="7" id="KW-0472">Membrane</keyword>
<gene>
    <name evidence="8" type="ORF">ECB94_03490</name>
</gene>
<dbReference type="InterPro" id="IPR000719">
    <property type="entry name" value="Prot_kinase_dom"/>
</dbReference>
<dbReference type="InterPro" id="IPR001932">
    <property type="entry name" value="PPM-type_phosphatase-like_dom"/>
</dbReference>
<dbReference type="Gene3D" id="3.60.40.10">
    <property type="entry name" value="PPM-type phosphatase domain"/>
    <property type="match status" value="1"/>
</dbReference>
<dbReference type="GO" id="GO:0004674">
    <property type="term" value="F:protein serine/threonine kinase activity"/>
    <property type="evidence" value="ECO:0007669"/>
    <property type="project" value="UniProtKB-KW"/>
</dbReference>
<keyword evidence="2" id="KW-0808">Transferase</keyword>
<dbReference type="SMART" id="SM00332">
    <property type="entry name" value="PP2Cc"/>
    <property type="match status" value="1"/>
</dbReference>
<dbReference type="GeneID" id="64086767"/>
<evidence type="ECO:0000256" key="7">
    <source>
        <dbReference type="SAM" id="Phobius"/>
    </source>
</evidence>